<protein>
    <submittedName>
        <fullName evidence="1">Uncharacterized protein</fullName>
    </submittedName>
</protein>
<dbReference type="EMBL" id="CM047909">
    <property type="protein sequence ID" value="KAJ0080505.1"/>
    <property type="molecule type" value="Genomic_DNA"/>
</dbReference>
<proteinExistence type="predicted"/>
<organism evidence="1 2">
    <name type="scientific">Pistacia atlantica</name>
    <dbReference type="NCBI Taxonomy" id="434234"/>
    <lineage>
        <taxon>Eukaryota</taxon>
        <taxon>Viridiplantae</taxon>
        <taxon>Streptophyta</taxon>
        <taxon>Embryophyta</taxon>
        <taxon>Tracheophyta</taxon>
        <taxon>Spermatophyta</taxon>
        <taxon>Magnoliopsida</taxon>
        <taxon>eudicotyledons</taxon>
        <taxon>Gunneridae</taxon>
        <taxon>Pentapetalae</taxon>
        <taxon>rosids</taxon>
        <taxon>malvids</taxon>
        <taxon>Sapindales</taxon>
        <taxon>Anacardiaceae</taxon>
        <taxon>Pistacia</taxon>
    </lineage>
</organism>
<gene>
    <name evidence="1" type="ORF">Patl1_23783</name>
</gene>
<name>A0ACC1A2N6_9ROSI</name>
<evidence type="ECO:0000313" key="1">
    <source>
        <dbReference type="EMBL" id="KAJ0080505.1"/>
    </source>
</evidence>
<dbReference type="Proteomes" id="UP001164250">
    <property type="component" value="Chromosome 13"/>
</dbReference>
<accession>A0ACC1A2N6</accession>
<comment type="caution">
    <text evidence="1">The sequence shown here is derived from an EMBL/GenBank/DDBJ whole genome shotgun (WGS) entry which is preliminary data.</text>
</comment>
<sequence length="146" mass="15719">MAGNVEFDDDDIEHGHNTNQIQTFATPKSEQVSIVEDKEKKQYPSTWNKLLGLEEAVSVNVWRASLAELIGTAVLVFSLDGIVISSIQSKTNTPNLIIALMAAIIVSILLIATFPISGGHINPIISFSAALTGVCSITRAAVYTFM</sequence>
<keyword evidence="2" id="KW-1185">Reference proteome</keyword>
<evidence type="ECO:0000313" key="2">
    <source>
        <dbReference type="Proteomes" id="UP001164250"/>
    </source>
</evidence>
<reference evidence="2" key="1">
    <citation type="journal article" date="2023" name="G3 (Bethesda)">
        <title>Genome assembly and association tests identify interacting loci associated with vigor, precocity, and sex in interspecific pistachio rootstocks.</title>
        <authorList>
            <person name="Palmer W."/>
            <person name="Jacygrad E."/>
            <person name="Sagayaradj S."/>
            <person name="Cavanaugh K."/>
            <person name="Han R."/>
            <person name="Bertier L."/>
            <person name="Beede B."/>
            <person name="Kafkas S."/>
            <person name="Golino D."/>
            <person name="Preece J."/>
            <person name="Michelmore R."/>
        </authorList>
    </citation>
    <scope>NUCLEOTIDE SEQUENCE [LARGE SCALE GENOMIC DNA]</scope>
</reference>